<gene>
    <name evidence="1" type="ORF">LTR09_002894</name>
</gene>
<organism evidence="1 2">
    <name type="scientific">Extremus antarcticus</name>
    <dbReference type="NCBI Taxonomy" id="702011"/>
    <lineage>
        <taxon>Eukaryota</taxon>
        <taxon>Fungi</taxon>
        <taxon>Dikarya</taxon>
        <taxon>Ascomycota</taxon>
        <taxon>Pezizomycotina</taxon>
        <taxon>Dothideomycetes</taxon>
        <taxon>Dothideomycetidae</taxon>
        <taxon>Mycosphaerellales</taxon>
        <taxon>Extremaceae</taxon>
        <taxon>Extremus</taxon>
    </lineage>
</organism>
<dbReference type="EMBL" id="JAWDJX010000006">
    <property type="protein sequence ID" value="KAK3056387.1"/>
    <property type="molecule type" value="Genomic_DNA"/>
</dbReference>
<protein>
    <submittedName>
        <fullName evidence="1">Uncharacterized protein</fullName>
    </submittedName>
</protein>
<proteinExistence type="predicted"/>
<evidence type="ECO:0000313" key="2">
    <source>
        <dbReference type="Proteomes" id="UP001271007"/>
    </source>
</evidence>
<sequence length="71" mass="7504">MVEYYTAAYNCAARGSDGSPDFTSLLPDDGSPPLCHYNIGAQMADIEYDQAGATGGGGVQRITLSDFPRQV</sequence>
<keyword evidence="2" id="KW-1185">Reference proteome</keyword>
<name>A0AAJ0GF82_9PEZI</name>
<reference evidence="1" key="1">
    <citation type="submission" date="2023-04" db="EMBL/GenBank/DDBJ databases">
        <title>Black Yeasts Isolated from many extreme environments.</title>
        <authorList>
            <person name="Coleine C."/>
            <person name="Stajich J.E."/>
            <person name="Selbmann L."/>
        </authorList>
    </citation>
    <scope>NUCLEOTIDE SEQUENCE</scope>
    <source>
        <strain evidence="1">CCFEE 5312</strain>
    </source>
</reference>
<comment type="caution">
    <text evidence="1">The sequence shown here is derived from an EMBL/GenBank/DDBJ whole genome shotgun (WGS) entry which is preliminary data.</text>
</comment>
<evidence type="ECO:0000313" key="1">
    <source>
        <dbReference type="EMBL" id="KAK3056387.1"/>
    </source>
</evidence>
<dbReference type="AlphaFoldDB" id="A0AAJ0GF82"/>
<accession>A0AAJ0GF82</accession>
<dbReference type="Proteomes" id="UP001271007">
    <property type="component" value="Unassembled WGS sequence"/>
</dbReference>